<dbReference type="EMBL" id="CP002345">
    <property type="protein sequence ID" value="ADQ81120.1"/>
    <property type="molecule type" value="Genomic_DNA"/>
</dbReference>
<dbReference type="HOGENOM" id="CLU_1487673_0_0_10"/>
<gene>
    <name evidence="2" type="ordered locus">Palpr_2991</name>
</gene>
<reference key="1">
    <citation type="submission" date="2010-11" db="EMBL/GenBank/DDBJ databases">
        <title>The complete genome of Paludibacter propionicigenes DSM 17365.</title>
        <authorList>
            <consortium name="US DOE Joint Genome Institute (JGI-PGF)"/>
            <person name="Lucas S."/>
            <person name="Copeland A."/>
            <person name="Lapidus A."/>
            <person name="Bruce D."/>
            <person name="Goodwin L."/>
            <person name="Pitluck S."/>
            <person name="Kyrpides N."/>
            <person name="Mavromatis K."/>
            <person name="Ivanova N."/>
            <person name="Munk A.C."/>
            <person name="Brettin T."/>
            <person name="Detter J.C."/>
            <person name="Han C."/>
            <person name="Tapia R."/>
            <person name="Land M."/>
            <person name="Hauser L."/>
            <person name="Markowitz V."/>
            <person name="Cheng J.-F."/>
            <person name="Hugenholtz P."/>
            <person name="Woyke T."/>
            <person name="Wu D."/>
            <person name="Gronow S."/>
            <person name="Wellnitz S."/>
            <person name="Brambilla E."/>
            <person name="Klenk H.-P."/>
            <person name="Eisen J.A."/>
        </authorList>
    </citation>
    <scope>NUCLEOTIDE SEQUENCE</scope>
    <source>
        <strain>WB4</strain>
    </source>
</reference>
<dbReference type="RefSeq" id="WP_013446489.1">
    <property type="nucleotide sequence ID" value="NC_014734.1"/>
</dbReference>
<keyword evidence="3" id="KW-1185">Reference proteome</keyword>
<dbReference type="KEGG" id="ppn:Palpr_2991"/>
<keyword evidence="1" id="KW-0812">Transmembrane</keyword>
<evidence type="ECO:0000256" key="1">
    <source>
        <dbReference type="SAM" id="Phobius"/>
    </source>
</evidence>
<keyword evidence="1" id="KW-0472">Membrane</keyword>
<accession>E4T8L1</accession>
<evidence type="ECO:0000313" key="2">
    <source>
        <dbReference type="EMBL" id="ADQ81120.1"/>
    </source>
</evidence>
<feature type="transmembrane region" description="Helical" evidence="1">
    <location>
        <begin position="28"/>
        <end position="47"/>
    </location>
</feature>
<evidence type="ECO:0000313" key="3">
    <source>
        <dbReference type="Proteomes" id="UP000008718"/>
    </source>
</evidence>
<dbReference type="AlphaFoldDB" id="E4T8L1"/>
<name>E4T8L1_PALPW</name>
<protein>
    <submittedName>
        <fullName evidence="2">Uncharacterized protein</fullName>
    </submittedName>
</protein>
<sequence length="181" mass="21477">MKLKIDIEKSIEKGKVYPMSWFSRYSDFLMYGFFATAFLFFIIMDILSDSNHDITPIRIFWISIYIIICSLTFFAIDKMKKITVLTVKDQTTAKQFIHNLTTDSDWRIQKEEDEIIIFQINPDFSNDRQVTFIIRTGNLYINVMSFGREITSPIYYFSDKDVLKTIIDTLKENKIVQYDFS</sequence>
<organism evidence="2 3">
    <name type="scientific">Paludibacter propionicigenes (strain DSM 17365 / JCM 13257 / WB4)</name>
    <dbReference type="NCBI Taxonomy" id="694427"/>
    <lineage>
        <taxon>Bacteria</taxon>
        <taxon>Pseudomonadati</taxon>
        <taxon>Bacteroidota</taxon>
        <taxon>Bacteroidia</taxon>
        <taxon>Bacteroidales</taxon>
        <taxon>Paludibacteraceae</taxon>
        <taxon>Paludibacter</taxon>
    </lineage>
</organism>
<reference evidence="2 3" key="2">
    <citation type="journal article" date="2011" name="Stand. Genomic Sci.">
        <title>Complete genome sequence of Paludibacter propionicigenes type strain (WB4).</title>
        <authorList>
            <person name="Gronow S."/>
            <person name="Munk C."/>
            <person name="Lapidus A."/>
            <person name="Nolan M."/>
            <person name="Lucas S."/>
            <person name="Hammon N."/>
            <person name="Deshpande S."/>
            <person name="Cheng J.F."/>
            <person name="Tapia R."/>
            <person name="Han C."/>
            <person name="Goodwin L."/>
            <person name="Pitluck S."/>
            <person name="Liolios K."/>
            <person name="Ivanova N."/>
            <person name="Mavromatis K."/>
            <person name="Mikhailova N."/>
            <person name="Pati A."/>
            <person name="Chen A."/>
            <person name="Palaniappan K."/>
            <person name="Land M."/>
            <person name="Hauser L."/>
            <person name="Chang Y.J."/>
            <person name="Jeffries C.D."/>
            <person name="Brambilla E."/>
            <person name="Rohde M."/>
            <person name="Goker M."/>
            <person name="Detter J.C."/>
            <person name="Woyke T."/>
            <person name="Bristow J."/>
            <person name="Eisen J.A."/>
            <person name="Markowitz V."/>
            <person name="Hugenholtz P."/>
            <person name="Kyrpides N.C."/>
            <person name="Klenk H.P."/>
        </authorList>
    </citation>
    <scope>NUCLEOTIDE SEQUENCE [LARGE SCALE GENOMIC DNA]</scope>
    <source>
        <strain evidence="3">DSM 17365 / JCM 13257 / WB4</strain>
    </source>
</reference>
<proteinExistence type="predicted"/>
<keyword evidence="1" id="KW-1133">Transmembrane helix</keyword>
<dbReference type="Proteomes" id="UP000008718">
    <property type="component" value="Chromosome"/>
</dbReference>
<feature type="transmembrane region" description="Helical" evidence="1">
    <location>
        <begin position="59"/>
        <end position="76"/>
    </location>
</feature>